<protein>
    <submittedName>
        <fullName evidence="2">Uncharacterized protein</fullName>
    </submittedName>
</protein>
<accession>A0AAD7RMA6</accession>
<dbReference type="EMBL" id="JAINUG010000220">
    <property type="protein sequence ID" value="KAJ8386933.1"/>
    <property type="molecule type" value="Genomic_DNA"/>
</dbReference>
<keyword evidence="3" id="KW-1185">Reference proteome</keyword>
<sequence length="191" mass="19612">MAFALCLWFAVVCAEPTRGGSRSADCAGSAGLIAGSSYTGALALILRLTSPLPSPPSPLDDSQQPGLKESDKSHLTITCAFGTGCRAVRGKEKRGVSTAHFAEELLPFPDQADCGSGMAKAEAQGPRVAQPGPSSRACFSGPARAAGRCTRDRPVEFTSPVSAGGCQNGSFPGPDDHTAVCGEAAEPVRYR</sequence>
<evidence type="ECO:0000256" key="1">
    <source>
        <dbReference type="SAM" id="MobiDB-lite"/>
    </source>
</evidence>
<dbReference type="Proteomes" id="UP001221898">
    <property type="component" value="Unassembled WGS sequence"/>
</dbReference>
<proteinExistence type="predicted"/>
<evidence type="ECO:0000313" key="3">
    <source>
        <dbReference type="Proteomes" id="UP001221898"/>
    </source>
</evidence>
<gene>
    <name evidence="2" type="ORF">AAFF_G00165300</name>
</gene>
<dbReference type="AlphaFoldDB" id="A0AAD7RMA6"/>
<name>A0AAD7RMA6_9TELE</name>
<comment type="caution">
    <text evidence="2">The sequence shown here is derived from an EMBL/GenBank/DDBJ whole genome shotgun (WGS) entry which is preliminary data.</text>
</comment>
<evidence type="ECO:0000313" key="2">
    <source>
        <dbReference type="EMBL" id="KAJ8386933.1"/>
    </source>
</evidence>
<reference evidence="2" key="1">
    <citation type="journal article" date="2023" name="Science">
        <title>Genome structures resolve the early diversification of teleost fishes.</title>
        <authorList>
            <person name="Parey E."/>
            <person name="Louis A."/>
            <person name="Montfort J."/>
            <person name="Bouchez O."/>
            <person name="Roques C."/>
            <person name="Iampietro C."/>
            <person name="Lluch J."/>
            <person name="Castinel A."/>
            <person name="Donnadieu C."/>
            <person name="Desvignes T."/>
            <person name="Floi Bucao C."/>
            <person name="Jouanno E."/>
            <person name="Wen M."/>
            <person name="Mejri S."/>
            <person name="Dirks R."/>
            <person name="Jansen H."/>
            <person name="Henkel C."/>
            <person name="Chen W.J."/>
            <person name="Zahm M."/>
            <person name="Cabau C."/>
            <person name="Klopp C."/>
            <person name="Thompson A.W."/>
            <person name="Robinson-Rechavi M."/>
            <person name="Braasch I."/>
            <person name="Lecointre G."/>
            <person name="Bobe J."/>
            <person name="Postlethwait J.H."/>
            <person name="Berthelot C."/>
            <person name="Roest Crollius H."/>
            <person name="Guiguen Y."/>
        </authorList>
    </citation>
    <scope>NUCLEOTIDE SEQUENCE</scope>
    <source>
        <strain evidence="2">NC1722</strain>
    </source>
</reference>
<organism evidence="2 3">
    <name type="scientific">Aldrovandia affinis</name>
    <dbReference type="NCBI Taxonomy" id="143900"/>
    <lineage>
        <taxon>Eukaryota</taxon>
        <taxon>Metazoa</taxon>
        <taxon>Chordata</taxon>
        <taxon>Craniata</taxon>
        <taxon>Vertebrata</taxon>
        <taxon>Euteleostomi</taxon>
        <taxon>Actinopterygii</taxon>
        <taxon>Neopterygii</taxon>
        <taxon>Teleostei</taxon>
        <taxon>Notacanthiformes</taxon>
        <taxon>Halosauridae</taxon>
        <taxon>Aldrovandia</taxon>
    </lineage>
</organism>
<feature type="region of interest" description="Disordered" evidence="1">
    <location>
        <begin position="160"/>
        <end position="191"/>
    </location>
</feature>